<dbReference type="SUPFAM" id="SSF53649">
    <property type="entry name" value="Alkaline phosphatase-like"/>
    <property type="match status" value="1"/>
</dbReference>
<gene>
    <name evidence="4" type="primary">arsA_5</name>
    <name evidence="4" type="ORF">CQA01_26850</name>
</gene>
<dbReference type="Gene3D" id="3.40.720.10">
    <property type="entry name" value="Alkaline Phosphatase, subunit A"/>
    <property type="match status" value="1"/>
</dbReference>
<dbReference type="PANTHER" id="PTHR42693:SF53">
    <property type="entry name" value="ENDO-4-O-SULFATASE"/>
    <property type="match status" value="1"/>
</dbReference>
<evidence type="ECO:0000259" key="3">
    <source>
        <dbReference type="Pfam" id="PF00884"/>
    </source>
</evidence>
<name>A0A512CD72_9BACT</name>
<dbReference type="InterPro" id="IPR017850">
    <property type="entry name" value="Alkaline_phosphatase_core_sf"/>
</dbReference>
<dbReference type="InterPro" id="IPR000917">
    <property type="entry name" value="Sulfatase_N"/>
</dbReference>
<dbReference type="AlphaFoldDB" id="A0A512CD72"/>
<dbReference type="CDD" id="cd16027">
    <property type="entry name" value="SGSH"/>
    <property type="match status" value="1"/>
</dbReference>
<reference evidence="4 5" key="1">
    <citation type="submission" date="2019-07" db="EMBL/GenBank/DDBJ databases">
        <title>Whole genome shotgun sequence of Cyclobacterium qasimii NBRC 106168.</title>
        <authorList>
            <person name="Hosoyama A."/>
            <person name="Uohara A."/>
            <person name="Ohji S."/>
            <person name="Ichikawa N."/>
        </authorList>
    </citation>
    <scope>NUCLEOTIDE SEQUENCE [LARGE SCALE GENOMIC DNA]</scope>
    <source>
        <strain evidence="4 5">NBRC 106168</strain>
    </source>
</reference>
<evidence type="ECO:0000313" key="4">
    <source>
        <dbReference type="EMBL" id="GEO22151.1"/>
    </source>
</evidence>
<dbReference type="Proteomes" id="UP000321301">
    <property type="component" value="Unassembled WGS sequence"/>
</dbReference>
<feature type="domain" description="Sulfatase N-terminal" evidence="3">
    <location>
        <begin position="27"/>
        <end position="294"/>
    </location>
</feature>
<dbReference type="RefSeq" id="WP_051160063.1">
    <property type="nucleotide sequence ID" value="NZ_BJYV01000013.1"/>
</dbReference>
<dbReference type="EMBL" id="BJYV01000013">
    <property type="protein sequence ID" value="GEO22151.1"/>
    <property type="molecule type" value="Genomic_DNA"/>
</dbReference>
<proteinExistence type="inferred from homology"/>
<keyword evidence="2" id="KW-0378">Hydrolase</keyword>
<dbReference type="InterPro" id="IPR050738">
    <property type="entry name" value="Sulfatase"/>
</dbReference>
<keyword evidence="5" id="KW-1185">Reference proteome</keyword>
<sequence length="484" mass="56097">MMKKIGFLLIIIVGGHILSVRAVSTKPNILWIVANDLSTDLGCYGNTQVHTPHLDQLAKEGIIYENFFTVGDVCSPSRSALITGMYSVSINSHNQFTKFKKPLPTPVVPFTNYLKKAGYYVTNSKGIQLENTGFYTGYNFSYDAEELFDGTDWRNRAPEQPFFAQVHLTYAHRPFKADPEHPVDPNKVALPPYYPDHPLARKDWALYLETVQLLDKQVGEILERLKKDGLAENTVVFFFADHGRPHVRGKQFLYDGGIHSPLIIKWPGQLTAGEKSDRMISNIDLAATVMNLAKLDIPDYMQGQDFLDEKTEKRKYIFAMRDRCDGTLDRIRAVRSKDFKYIRNFHPERPYTQFNGYKKWEYPVLTLMQVMYKNGELTPEQAHFMGTYRPEEELYDLRVDPFEMKNLADQQEYQKTLLDFRGELDRWLLAVDIGEYPEDSVEILEAKKIMQEEFITNMKKKGLAPTVSDEEFLEYWKNEFLKNP</sequence>
<comment type="similarity">
    <text evidence="1">Belongs to the sulfatase family.</text>
</comment>
<protein>
    <submittedName>
        <fullName evidence="4">Arylsulfatase</fullName>
    </submittedName>
</protein>
<accession>A0A512CD72</accession>
<comment type="caution">
    <text evidence="4">The sequence shown here is derived from an EMBL/GenBank/DDBJ whole genome shotgun (WGS) entry which is preliminary data.</text>
</comment>
<dbReference type="Pfam" id="PF00884">
    <property type="entry name" value="Sulfatase"/>
    <property type="match status" value="1"/>
</dbReference>
<dbReference type="GO" id="GO:0004065">
    <property type="term" value="F:arylsulfatase activity"/>
    <property type="evidence" value="ECO:0007669"/>
    <property type="project" value="TreeGrafter"/>
</dbReference>
<evidence type="ECO:0000256" key="2">
    <source>
        <dbReference type="ARBA" id="ARBA00022801"/>
    </source>
</evidence>
<organism evidence="4 5">
    <name type="scientific">Cyclobacterium qasimii</name>
    <dbReference type="NCBI Taxonomy" id="1350429"/>
    <lineage>
        <taxon>Bacteria</taxon>
        <taxon>Pseudomonadati</taxon>
        <taxon>Bacteroidota</taxon>
        <taxon>Cytophagia</taxon>
        <taxon>Cytophagales</taxon>
        <taxon>Cyclobacteriaceae</taxon>
        <taxon>Cyclobacterium</taxon>
    </lineage>
</organism>
<evidence type="ECO:0000313" key="5">
    <source>
        <dbReference type="Proteomes" id="UP000321301"/>
    </source>
</evidence>
<evidence type="ECO:0000256" key="1">
    <source>
        <dbReference type="ARBA" id="ARBA00008779"/>
    </source>
</evidence>
<dbReference type="PANTHER" id="PTHR42693">
    <property type="entry name" value="ARYLSULFATASE FAMILY MEMBER"/>
    <property type="match status" value="1"/>
</dbReference>